<dbReference type="PANTHER" id="PTHR21137:SF35">
    <property type="entry name" value="ODORANT RECEPTOR 19A-RELATED"/>
    <property type="match status" value="1"/>
</dbReference>
<feature type="transmembrane region" description="Helical" evidence="10">
    <location>
        <begin position="125"/>
        <end position="152"/>
    </location>
</feature>
<sequence>MDFVGEQYYKFNRFFLLCLGLWPDHPYSSLKKIQVIFFETLLISFLLFQFNAFFLTKRNMDIIIKISMYVVIDIIFIIKYNAYFLLIHYIHYIYDRVKYDWKILKTQAELKIIRGYGNNAKLCTISFALIITISVPIMYILICVPCILDIIVPMNESRPRSLPVLLKYFFIDEKVNFHIRAVHIMIVLYVGCMTMVAIATLLIAYSLHTCAMFKIASYRMDHIFEENIQRMPKHLKQYVFYEKLIYAVYIHRRALDLATTLTNSFSTLYFILVGCGVCSITLTIFNFFSTLSWDNISNSTILLGIIGVHLYYIIVGNVVGQELIDTSTGINKSICHTQWYAAPLWMQKSMLFVMQRSDKRSTLTALYLFDASLEGLATLLSMTMSYVMLLQSVGS</sequence>
<keyword evidence="2" id="KW-1003">Cell membrane</keyword>
<evidence type="ECO:0000256" key="9">
    <source>
        <dbReference type="ARBA" id="ARBA00023224"/>
    </source>
</evidence>
<feature type="transmembrane region" description="Helical" evidence="10">
    <location>
        <begin position="267"/>
        <end position="288"/>
    </location>
</feature>
<feature type="transmembrane region" description="Helical" evidence="10">
    <location>
        <begin position="33"/>
        <end position="54"/>
    </location>
</feature>
<comment type="subcellular location">
    <subcellularLocation>
        <location evidence="1 10">Cell membrane</location>
        <topology evidence="1 10">Multi-pass membrane protein</topology>
    </subcellularLocation>
</comment>
<evidence type="ECO:0000256" key="1">
    <source>
        <dbReference type="ARBA" id="ARBA00004651"/>
    </source>
</evidence>
<evidence type="ECO:0000256" key="6">
    <source>
        <dbReference type="ARBA" id="ARBA00022989"/>
    </source>
</evidence>
<dbReference type="GO" id="GO:0005549">
    <property type="term" value="F:odorant binding"/>
    <property type="evidence" value="ECO:0007669"/>
    <property type="project" value="InterPro"/>
</dbReference>
<dbReference type="GO" id="GO:0005886">
    <property type="term" value="C:plasma membrane"/>
    <property type="evidence" value="ECO:0007669"/>
    <property type="project" value="UniProtKB-SubCell"/>
</dbReference>
<keyword evidence="7 10" id="KW-0472">Membrane</keyword>
<feature type="transmembrane region" description="Helical" evidence="10">
    <location>
        <begin position="300"/>
        <end position="319"/>
    </location>
</feature>
<feature type="transmembrane region" description="Helical" evidence="10">
    <location>
        <begin position="66"/>
        <end position="90"/>
    </location>
</feature>
<name>A0A6G1LPH9_9HYME</name>
<evidence type="ECO:0000256" key="2">
    <source>
        <dbReference type="ARBA" id="ARBA00022475"/>
    </source>
</evidence>
<dbReference type="AlphaFoldDB" id="A0A6G1LPH9"/>
<dbReference type="InterPro" id="IPR004117">
    <property type="entry name" value="7tm6_olfct_rcpt"/>
</dbReference>
<reference evidence="11 12" key="1">
    <citation type="submission" date="2019-08" db="EMBL/GenBank/DDBJ databases">
        <title>High quality draft denovo assembly of Nylanderia fulva.</title>
        <authorList>
            <person name="Vargo E.L."/>
            <person name="Tarone A.M."/>
            <person name="Konganti K.R."/>
        </authorList>
    </citation>
    <scope>NUCLEOTIDE SEQUENCE [LARGE SCALE GENOMIC DNA]</scope>
    <source>
        <strain evidence="11">TAMU-Nful-2015</strain>
        <tissue evidence="11">Whole body</tissue>
    </source>
</reference>
<organism evidence="11 12">
    <name type="scientific">Nylanderia fulva</name>
    <dbReference type="NCBI Taxonomy" id="613905"/>
    <lineage>
        <taxon>Eukaryota</taxon>
        <taxon>Metazoa</taxon>
        <taxon>Ecdysozoa</taxon>
        <taxon>Arthropoda</taxon>
        <taxon>Hexapoda</taxon>
        <taxon>Insecta</taxon>
        <taxon>Pterygota</taxon>
        <taxon>Neoptera</taxon>
        <taxon>Endopterygota</taxon>
        <taxon>Hymenoptera</taxon>
        <taxon>Apocrita</taxon>
        <taxon>Aculeata</taxon>
        <taxon>Formicoidea</taxon>
        <taxon>Formicidae</taxon>
        <taxon>Formicinae</taxon>
        <taxon>Nylanderia</taxon>
    </lineage>
</organism>
<dbReference type="EMBL" id="SGBU01000040">
    <property type="protein sequence ID" value="KAF3054370.1"/>
    <property type="molecule type" value="Genomic_DNA"/>
</dbReference>
<evidence type="ECO:0000256" key="4">
    <source>
        <dbReference type="ARBA" id="ARBA00022692"/>
    </source>
</evidence>
<dbReference type="Pfam" id="PF02949">
    <property type="entry name" value="7tm_6"/>
    <property type="match status" value="1"/>
</dbReference>
<dbReference type="GO" id="GO:0007165">
    <property type="term" value="P:signal transduction"/>
    <property type="evidence" value="ECO:0007669"/>
    <property type="project" value="UniProtKB-KW"/>
</dbReference>
<evidence type="ECO:0000256" key="3">
    <source>
        <dbReference type="ARBA" id="ARBA00022606"/>
    </source>
</evidence>
<comment type="caution">
    <text evidence="11">The sequence shown here is derived from an EMBL/GenBank/DDBJ whole genome shotgun (WGS) entry which is preliminary data.</text>
</comment>
<proteinExistence type="inferred from homology"/>
<evidence type="ECO:0000256" key="8">
    <source>
        <dbReference type="ARBA" id="ARBA00023170"/>
    </source>
</evidence>
<protein>
    <recommendedName>
        <fullName evidence="10">Odorant receptor</fullName>
    </recommendedName>
</protein>
<keyword evidence="6 10" id="KW-1133">Transmembrane helix</keyword>
<evidence type="ECO:0000256" key="10">
    <source>
        <dbReference type="RuleBase" id="RU351113"/>
    </source>
</evidence>
<evidence type="ECO:0000313" key="11">
    <source>
        <dbReference type="EMBL" id="KAF3054370.1"/>
    </source>
</evidence>
<evidence type="ECO:0000313" key="12">
    <source>
        <dbReference type="Proteomes" id="UP000479987"/>
    </source>
</evidence>
<evidence type="ECO:0000256" key="5">
    <source>
        <dbReference type="ARBA" id="ARBA00022725"/>
    </source>
</evidence>
<feature type="transmembrane region" description="Helical" evidence="10">
    <location>
        <begin position="366"/>
        <end position="389"/>
    </location>
</feature>
<keyword evidence="4 10" id="KW-0812">Transmembrane</keyword>
<comment type="similarity">
    <text evidence="10">Belongs to the insect chemoreceptor superfamily. Heteromeric odorant receptor channel (TC 1.A.69) family.</text>
</comment>
<evidence type="ECO:0000256" key="7">
    <source>
        <dbReference type="ARBA" id="ARBA00023136"/>
    </source>
</evidence>
<keyword evidence="12" id="KW-1185">Reference proteome</keyword>
<keyword evidence="5 10" id="KW-0552">Olfaction</keyword>
<dbReference type="GO" id="GO:0004984">
    <property type="term" value="F:olfactory receptor activity"/>
    <property type="evidence" value="ECO:0007669"/>
    <property type="project" value="InterPro"/>
</dbReference>
<dbReference type="Proteomes" id="UP000479987">
    <property type="component" value="Unassembled WGS sequence"/>
</dbReference>
<feature type="transmembrane region" description="Helical" evidence="10">
    <location>
        <begin position="186"/>
        <end position="207"/>
    </location>
</feature>
<accession>A0A6G1LPH9</accession>
<keyword evidence="9 10" id="KW-0807">Transducer</keyword>
<keyword evidence="8 10" id="KW-0675">Receptor</keyword>
<dbReference type="PANTHER" id="PTHR21137">
    <property type="entry name" value="ODORANT RECEPTOR"/>
    <property type="match status" value="1"/>
</dbReference>
<gene>
    <name evidence="11" type="primary">Or-317</name>
    <name evidence="11" type="synonym">Nful_v1.0-Or-317</name>
    <name evidence="11" type="ORF">NFUL_NFUL000288</name>
</gene>
<keyword evidence="3 10" id="KW-0716">Sensory transduction</keyword>